<reference evidence="6" key="2">
    <citation type="submission" date="2021-04" db="EMBL/GenBank/DDBJ databases">
        <authorList>
            <person name="Gilroy R."/>
        </authorList>
    </citation>
    <scope>NUCLEOTIDE SEQUENCE</scope>
    <source>
        <strain evidence="6">421</strain>
    </source>
</reference>
<dbReference type="Proteomes" id="UP000824205">
    <property type="component" value="Unassembled WGS sequence"/>
</dbReference>
<keyword evidence="2" id="KW-0560">Oxidoreductase</keyword>
<evidence type="ECO:0000259" key="4">
    <source>
        <dbReference type="Pfam" id="PF00465"/>
    </source>
</evidence>
<dbReference type="PANTHER" id="PTHR11496">
    <property type="entry name" value="ALCOHOL DEHYDROGENASE"/>
    <property type="match status" value="1"/>
</dbReference>
<name>A0A9D1UFK2_9FIRM</name>
<dbReference type="SUPFAM" id="SSF56796">
    <property type="entry name" value="Dehydroquinate synthase-like"/>
    <property type="match status" value="1"/>
</dbReference>
<keyword evidence="3" id="KW-0520">NAD</keyword>
<dbReference type="InterPro" id="IPR001670">
    <property type="entry name" value="ADH_Fe/GldA"/>
</dbReference>
<dbReference type="GO" id="GO:0046872">
    <property type="term" value="F:metal ion binding"/>
    <property type="evidence" value="ECO:0007669"/>
    <property type="project" value="InterPro"/>
</dbReference>
<feature type="domain" description="Fe-containing alcohol dehydrogenase-like C-terminal" evidence="5">
    <location>
        <begin position="189"/>
        <end position="378"/>
    </location>
</feature>
<dbReference type="Gene3D" id="1.20.1090.10">
    <property type="entry name" value="Dehydroquinate synthase-like - alpha domain"/>
    <property type="match status" value="1"/>
</dbReference>
<gene>
    <name evidence="6" type="ORF">IAA48_05720</name>
</gene>
<dbReference type="Pfam" id="PF25137">
    <property type="entry name" value="ADH_Fe_C"/>
    <property type="match status" value="1"/>
</dbReference>
<dbReference type="FunFam" id="3.40.50.1970:FF:000003">
    <property type="entry name" value="Alcohol dehydrogenase, iron-containing"/>
    <property type="match status" value="1"/>
</dbReference>
<dbReference type="Pfam" id="PF00465">
    <property type="entry name" value="Fe-ADH"/>
    <property type="match status" value="1"/>
</dbReference>
<dbReference type="Gene3D" id="3.40.50.1970">
    <property type="match status" value="1"/>
</dbReference>
<evidence type="ECO:0000313" key="6">
    <source>
        <dbReference type="EMBL" id="HIW85977.1"/>
    </source>
</evidence>
<sequence>MNFLDWSEPHLLEGEGSVLRLPEFIKSKGINKVLVVTDKGLMNLHLLDPMFEKLTEAGVAYVVYDGVQPNPTIPEIEEAREMYIKNGCEGFIAFGGGSSMDCAKVAAARVVKPNQTVRKMRGYLKVLKKLPPFFAVPTTAGTGSETTVAAVVTDPETHEKNAINDICLRPRFAVLDPELTVGLPPHITSTTGMDALTHAVEAYIGRSNTKQTRQQAEEATKLIFENIEKAYNNGKDYEARANMLKGSYLAGCAFTRAYVGYVHAIAHNLGGLYGTPHGLANAVILPYVLEWYGSKIYPQLAKLADVVGIEGSSTADKAVKFIEAIKKLNADMQIPDKFDMIKEEDLPTLITRALKEGNPGYPVPVIMDYKDMESVIRRFMA</sequence>
<dbReference type="PROSITE" id="PS00060">
    <property type="entry name" value="ADH_IRON_2"/>
    <property type="match status" value="1"/>
</dbReference>
<dbReference type="InterPro" id="IPR056798">
    <property type="entry name" value="ADH_Fe_C"/>
</dbReference>
<dbReference type="FunFam" id="1.20.1090.10:FF:000001">
    <property type="entry name" value="Aldehyde-alcohol dehydrogenase"/>
    <property type="match status" value="1"/>
</dbReference>
<dbReference type="CDD" id="cd08189">
    <property type="entry name" value="Fe-ADH-like"/>
    <property type="match status" value="1"/>
</dbReference>
<evidence type="ECO:0000256" key="1">
    <source>
        <dbReference type="ARBA" id="ARBA00007358"/>
    </source>
</evidence>
<dbReference type="EMBL" id="DXGE01000024">
    <property type="protein sequence ID" value="HIW85977.1"/>
    <property type="molecule type" value="Genomic_DNA"/>
</dbReference>
<reference evidence="6" key="1">
    <citation type="journal article" date="2021" name="PeerJ">
        <title>Extensive microbial diversity within the chicken gut microbiome revealed by metagenomics and culture.</title>
        <authorList>
            <person name="Gilroy R."/>
            <person name="Ravi A."/>
            <person name="Getino M."/>
            <person name="Pursley I."/>
            <person name="Horton D.L."/>
            <person name="Alikhan N.F."/>
            <person name="Baker D."/>
            <person name="Gharbi K."/>
            <person name="Hall N."/>
            <person name="Watson M."/>
            <person name="Adriaenssens E.M."/>
            <person name="Foster-Nyarko E."/>
            <person name="Jarju S."/>
            <person name="Secka A."/>
            <person name="Antonio M."/>
            <person name="Oren A."/>
            <person name="Chaudhuri R.R."/>
            <person name="La Ragione R."/>
            <person name="Hildebrand F."/>
            <person name="Pallen M.J."/>
        </authorList>
    </citation>
    <scope>NUCLEOTIDE SEQUENCE</scope>
    <source>
        <strain evidence="6">421</strain>
    </source>
</reference>
<organism evidence="6 7">
    <name type="scientific">Candidatus Eubacterium faecipullorum</name>
    <dbReference type="NCBI Taxonomy" id="2838571"/>
    <lineage>
        <taxon>Bacteria</taxon>
        <taxon>Bacillati</taxon>
        <taxon>Bacillota</taxon>
        <taxon>Clostridia</taxon>
        <taxon>Eubacteriales</taxon>
        <taxon>Eubacteriaceae</taxon>
        <taxon>Eubacterium</taxon>
    </lineage>
</organism>
<evidence type="ECO:0000256" key="2">
    <source>
        <dbReference type="ARBA" id="ARBA00023002"/>
    </source>
</evidence>
<evidence type="ECO:0000313" key="7">
    <source>
        <dbReference type="Proteomes" id="UP000824205"/>
    </source>
</evidence>
<protein>
    <submittedName>
        <fullName evidence="6">Iron-containing alcohol dehydrogenase</fullName>
    </submittedName>
</protein>
<dbReference type="PANTHER" id="PTHR11496:SF102">
    <property type="entry name" value="ALCOHOL DEHYDROGENASE 4"/>
    <property type="match status" value="1"/>
</dbReference>
<dbReference type="AlphaFoldDB" id="A0A9D1UFK2"/>
<dbReference type="InterPro" id="IPR039697">
    <property type="entry name" value="Alcohol_dehydrogenase_Fe"/>
</dbReference>
<evidence type="ECO:0000256" key="3">
    <source>
        <dbReference type="ARBA" id="ARBA00023027"/>
    </source>
</evidence>
<comment type="similarity">
    <text evidence="1">Belongs to the iron-containing alcohol dehydrogenase family.</text>
</comment>
<accession>A0A9D1UFK2</accession>
<dbReference type="GO" id="GO:0004022">
    <property type="term" value="F:alcohol dehydrogenase (NAD+) activity"/>
    <property type="evidence" value="ECO:0007669"/>
    <property type="project" value="TreeGrafter"/>
</dbReference>
<comment type="caution">
    <text evidence="6">The sequence shown here is derived from an EMBL/GenBank/DDBJ whole genome shotgun (WGS) entry which is preliminary data.</text>
</comment>
<evidence type="ECO:0000259" key="5">
    <source>
        <dbReference type="Pfam" id="PF25137"/>
    </source>
</evidence>
<feature type="domain" description="Alcohol dehydrogenase iron-type/glycerol dehydrogenase GldA" evidence="4">
    <location>
        <begin position="11"/>
        <end position="177"/>
    </location>
</feature>
<proteinExistence type="inferred from homology"/>
<dbReference type="InterPro" id="IPR018211">
    <property type="entry name" value="ADH_Fe_CS"/>
</dbReference>